<keyword evidence="1" id="KW-0812">Transmembrane</keyword>
<keyword evidence="1" id="KW-0472">Membrane</keyword>
<sequence>MNYWLLLLTFVSVNLDFFFILLFLVKKYRMLNVILGYLLGTCILLTASFAIGSTLSQLLPEWLLGTLGIWPIYMAFDEDEDEPAIKKHQSEILSVLITYLSVCTGCTLSIFLPVLIGTSTTSFIHTILFIELLTILMVILIKFLSKNRVISAVMEKYGEYLTKICYIFVGLYVFWDSGLIKHIIELF</sequence>
<feature type="transmembrane region" description="Helical" evidence="1">
    <location>
        <begin position="164"/>
        <end position="184"/>
    </location>
</feature>
<protein>
    <submittedName>
        <fullName evidence="2">Integral membrane protein</fullName>
    </submittedName>
</protein>
<reference evidence="2 3" key="1">
    <citation type="journal article" date="2015" name="Genome Announc.">
        <title>Expanding the biotechnology potential of lactobacilli through comparative genomics of 213 strains and associated genera.</title>
        <authorList>
            <person name="Sun Z."/>
            <person name="Harris H.M."/>
            <person name="McCann A."/>
            <person name="Guo C."/>
            <person name="Argimon S."/>
            <person name="Zhang W."/>
            <person name="Yang X."/>
            <person name="Jeffery I.B."/>
            <person name="Cooney J.C."/>
            <person name="Kagawa T.F."/>
            <person name="Liu W."/>
            <person name="Song Y."/>
            <person name="Salvetti E."/>
            <person name="Wrobel A."/>
            <person name="Rasinkangas P."/>
            <person name="Parkhill J."/>
            <person name="Rea M.C."/>
            <person name="O'Sullivan O."/>
            <person name="Ritari J."/>
            <person name="Douillard F.P."/>
            <person name="Paul Ross R."/>
            <person name="Yang R."/>
            <person name="Briner A.E."/>
            <person name="Felis G.E."/>
            <person name="de Vos W.M."/>
            <person name="Barrangou R."/>
            <person name="Klaenhammer T.R."/>
            <person name="Caufield P.W."/>
            <person name="Cui Y."/>
            <person name="Zhang H."/>
            <person name="O'Toole P.W."/>
        </authorList>
    </citation>
    <scope>NUCLEOTIDE SEQUENCE [LARGE SCALE GENOMIC DNA]</scope>
    <source>
        <strain evidence="2 3">DSM 21116</strain>
    </source>
</reference>
<dbReference type="EMBL" id="AYZE01000008">
    <property type="protein sequence ID" value="KRM92115.1"/>
    <property type="molecule type" value="Genomic_DNA"/>
</dbReference>
<accession>A0A0R2CX89</accession>
<dbReference type="Pfam" id="PF03596">
    <property type="entry name" value="Cad"/>
    <property type="match status" value="1"/>
</dbReference>
<evidence type="ECO:0000256" key="1">
    <source>
        <dbReference type="SAM" id="Phobius"/>
    </source>
</evidence>
<proteinExistence type="predicted"/>
<dbReference type="InterPro" id="IPR004676">
    <property type="entry name" value="Cd-R_transporter"/>
</dbReference>
<dbReference type="STRING" id="1423729.FC80_GL000297"/>
<feature type="transmembrane region" description="Helical" evidence="1">
    <location>
        <begin position="58"/>
        <end position="76"/>
    </location>
</feature>
<feature type="transmembrane region" description="Helical" evidence="1">
    <location>
        <begin position="96"/>
        <end position="116"/>
    </location>
</feature>
<feature type="transmembrane region" description="Helical" evidence="1">
    <location>
        <begin position="32"/>
        <end position="52"/>
    </location>
</feature>
<dbReference type="OrthoDB" id="7995400at2"/>
<comment type="caution">
    <text evidence="2">The sequence shown here is derived from an EMBL/GenBank/DDBJ whole genome shotgun (WGS) entry which is preliminary data.</text>
</comment>
<feature type="transmembrane region" description="Helical" evidence="1">
    <location>
        <begin position="6"/>
        <end position="25"/>
    </location>
</feature>
<name>A0A0R2CX89_9LACO</name>
<dbReference type="Proteomes" id="UP000051131">
    <property type="component" value="Unassembled WGS sequence"/>
</dbReference>
<feature type="transmembrane region" description="Helical" evidence="1">
    <location>
        <begin position="122"/>
        <end position="144"/>
    </location>
</feature>
<dbReference type="PATRIC" id="fig|1423729.3.peg.299"/>
<keyword evidence="3" id="KW-1185">Reference proteome</keyword>
<organism evidence="2 3">
    <name type="scientific">Liquorilactobacillus cacaonum DSM 21116</name>
    <dbReference type="NCBI Taxonomy" id="1423729"/>
    <lineage>
        <taxon>Bacteria</taxon>
        <taxon>Bacillati</taxon>
        <taxon>Bacillota</taxon>
        <taxon>Bacilli</taxon>
        <taxon>Lactobacillales</taxon>
        <taxon>Lactobacillaceae</taxon>
        <taxon>Liquorilactobacillus</taxon>
    </lineage>
</organism>
<dbReference type="AlphaFoldDB" id="A0A0R2CX89"/>
<evidence type="ECO:0000313" key="3">
    <source>
        <dbReference type="Proteomes" id="UP000051131"/>
    </source>
</evidence>
<gene>
    <name evidence="2" type="ORF">FC80_GL000297</name>
</gene>
<keyword evidence="1" id="KW-1133">Transmembrane helix</keyword>
<dbReference type="RefSeq" id="WP_057828580.1">
    <property type="nucleotide sequence ID" value="NZ_AYZE01000008.1"/>
</dbReference>
<evidence type="ECO:0000313" key="2">
    <source>
        <dbReference type="EMBL" id="KRM92115.1"/>
    </source>
</evidence>